<evidence type="ECO:0000313" key="5">
    <source>
        <dbReference type="EMBL" id="CAE0640952.1"/>
    </source>
</evidence>
<comment type="similarity">
    <text evidence="1">Belongs to the prokaryotic/mitochondrial release factor family.</text>
</comment>
<dbReference type="AlphaFoldDB" id="A0A6S9M8F3"/>
<dbReference type="HAMAP" id="MF_00093">
    <property type="entry name" value="Rel_fac_1"/>
    <property type="match status" value="1"/>
</dbReference>
<reference evidence="5" key="1">
    <citation type="submission" date="2021-01" db="EMBL/GenBank/DDBJ databases">
        <authorList>
            <person name="Corre E."/>
            <person name="Pelletier E."/>
            <person name="Niang G."/>
            <person name="Scheremetjew M."/>
            <person name="Finn R."/>
            <person name="Kale V."/>
            <person name="Holt S."/>
            <person name="Cochrane G."/>
            <person name="Meng A."/>
            <person name="Brown T."/>
            <person name="Cohen L."/>
        </authorList>
    </citation>
    <scope>NUCLEOTIDE SEQUENCE</scope>
    <source>
        <strain evidence="5">CCMP3107</strain>
    </source>
</reference>
<dbReference type="Pfam" id="PF00472">
    <property type="entry name" value="RF-1"/>
    <property type="match status" value="1"/>
</dbReference>
<name>A0A6S9M8F3_HETAK</name>
<dbReference type="NCBIfam" id="NF001859">
    <property type="entry name" value="PRK00591.1"/>
    <property type="match status" value="1"/>
</dbReference>
<sequence>MKFLIIFIQAVLLHLSLAFLPASHNMQQQSPQLSFPHPVARKTSGGLKMAIPSYMQDKLKGIEQTFNQLTNSLADPDVLNDSKQLMKISKERSKLEEIVEAFQEYKSREADLTGAKELFSESAGDPEMREMARDEIDECETVMDELQEKLKILLLPTDPNDERNCMLEIRAGTGGDEAGIWAGDLVEVYKKYAQTQGWACTLIEESAADMGGVKSCTLEVRGEAVYSKLKYEAGVHRVQRVPATETQGRVHTSTATVAIMPEVDEVTVKIDPKDIELTTARSGGAGGQNVNKVETAADLFHKPTGIRIFCTQERSQLKNKEMAMNLLRARLYEMELEKQRSEVSGARRAQVGTGARSEKIRTYNWKDSRCSDHRIGQNFPLQMFLDGKVDDIIQALIVSDQQDQLKEMAEEQLNKA</sequence>
<dbReference type="InterPro" id="IPR050057">
    <property type="entry name" value="Prokaryotic/Mito_RF"/>
</dbReference>
<dbReference type="InterPro" id="IPR005139">
    <property type="entry name" value="PCRF"/>
</dbReference>
<dbReference type="FunFam" id="3.30.70.1660:FF:000002">
    <property type="entry name" value="Peptide chain release factor 1"/>
    <property type="match status" value="1"/>
</dbReference>
<evidence type="ECO:0000259" key="4">
    <source>
        <dbReference type="SMART" id="SM00937"/>
    </source>
</evidence>
<dbReference type="PANTHER" id="PTHR43804:SF8">
    <property type="entry name" value="PEPTIDE CHAIN RELEASE FACTOR APG3, CHLOROPLASTIC"/>
    <property type="match status" value="1"/>
</dbReference>
<dbReference type="Gene3D" id="3.30.160.20">
    <property type="match status" value="1"/>
</dbReference>
<feature type="domain" description="Peptide chain release factor" evidence="4">
    <location>
        <begin position="117"/>
        <end position="232"/>
    </location>
</feature>
<dbReference type="GO" id="GO:0016149">
    <property type="term" value="F:translation release factor activity, codon specific"/>
    <property type="evidence" value="ECO:0007669"/>
    <property type="project" value="InterPro"/>
</dbReference>
<dbReference type="NCBIfam" id="TIGR00019">
    <property type="entry name" value="prfA"/>
    <property type="match status" value="1"/>
</dbReference>
<dbReference type="SMART" id="SM00937">
    <property type="entry name" value="PCRF"/>
    <property type="match status" value="1"/>
</dbReference>
<dbReference type="Gene3D" id="6.10.140.1950">
    <property type="match status" value="1"/>
</dbReference>
<dbReference type="GO" id="GO:0005737">
    <property type="term" value="C:cytoplasm"/>
    <property type="evidence" value="ECO:0007669"/>
    <property type="project" value="UniProtKB-ARBA"/>
</dbReference>
<dbReference type="Pfam" id="PF03462">
    <property type="entry name" value="PCRF"/>
    <property type="match status" value="1"/>
</dbReference>
<dbReference type="EMBL" id="HBIU01043727">
    <property type="protein sequence ID" value="CAE0640952.1"/>
    <property type="molecule type" value="Transcribed_RNA"/>
</dbReference>
<dbReference type="Gene3D" id="3.30.70.1660">
    <property type="match status" value="1"/>
</dbReference>
<accession>A0A6S9M8F3</accession>
<proteinExistence type="inferred from homology"/>
<dbReference type="PANTHER" id="PTHR43804">
    <property type="entry name" value="LD18447P"/>
    <property type="match status" value="1"/>
</dbReference>
<dbReference type="FunFam" id="3.30.160.20:FF:000004">
    <property type="entry name" value="Peptide chain release factor 1"/>
    <property type="match status" value="1"/>
</dbReference>
<evidence type="ECO:0000256" key="3">
    <source>
        <dbReference type="SAM" id="SignalP"/>
    </source>
</evidence>
<keyword evidence="2" id="KW-0648">Protein biosynthesis</keyword>
<dbReference type="InterPro" id="IPR000352">
    <property type="entry name" value="Pep_chain_release_fac_I"/>
</dbReference>
<feature type="chain" id="PRO_5030159625" description="Peptide chain release factor domain-containing protein" evidence="3">
    <location>
        <begin position="19"/>
        <end position="416"/>
    </location>
</feature>
<gene>
    <name evidence="5" type="ORF">HAKA00212_LOCUS19776</name>
</gene>
<feature type="signal peptide" evidence="3">
    <location>
        <begin position="1"/>
        <end position="18"/>
    </location>
</feature>
<dbReference type="SUPFAM" id="SSF75620">
    <property type="entry name" value="Release factor"/>
    <property type="match status" value="1"/>
</dbReference>
<dbReference type="InterPro" id="IPR004373">
    <property type="entry name" value="RF-1"/>
</dbReference>
<evidence type="ECO:0000256" key="1">
    <source>
        <dbReference type="ARBA" id="ARBA00010835"/>
    </source>
</evidence>
<organism evidence="5">
    <name type="scientific">Heterosigma akashiwo</name>
    <name type="common">Chromophytic alga</name>
    <name type="synonym">Heterosigma carterae</name>
    <dbReference type="NCBI Taxonomy" id="2829"/>
    <lineage>
        <taxon>Eukaryota</taxon>
        <taxon>Sar</taxon>
        <taxon>Stramenopiles</taxon>
        <taxon>Ochrophyta</taxon>
        <taxon>Raphidophyceae</taxon>
        <taxon>Chattonellales</taxon>
        <taxon>Chattonellaceae</taxon>
        <taxon>Heterosigma</taxon>
    </lineage>
</organism>
<keyword evidence="3" id="KW-0732">Signal</keyword>
<evidence type="ECO:0000256" key="2">
    <source>
        <dbReference type="ARBA" id="ARBA00022917"/>
    </source>
</evidence>
<protein>
    <recommendedName>
        <fullName evidence="4">Peptide chain release factor domain-containing protein</fullName>
    </recommendedName>
</protein>
<dbReference type="InterPro" id="IPR045853">
    <property type="entry name" value="Pep_chain_release_fac_I_sf"/>
</dbReference>